<protein>
    <submittedName>
        <fullName evidence="2">Uncharacterized protein</fullName>
    </submittedName>
</protein>
<sequence>MTYGERVAKRIEWQVEGLFVWNCPVQLPQLQTCGGTGVQLAPQPPPDSHRPIQRPIWMQAPLRAYPLCCQEKGEDTRTGNAPSGKSQPLHPKTPRHQQELPRMAVQEVGLSRSPQNRDQAEAIIKKRAGQRGLAPCPHQQGLARPKDWLRPVLQPLAFHIHPEPPKHQQELPRLPVLGVGLSRSPQSRDKVEAAGKRPVSQRDSAPCPCQQDLGPQKNWSHSGLQPFARQLILAAPPLTPFWWPVHPCAGAAHMLYVMLPHQGTTPHKPGFKRPRQPHD</sequence>
<evidence type="ECO:0000256" key="1">
    <source>
        <dbReference type="SAM" id="MobiDB-lite"/>
    </source>
</evidence>
<keyword evidence="3" id="KW-1185">Reference proteome</keyword>
<reference evidence="2 3" key="1">
    <citation type="journal article" date="2012" name="Genome Biol.">
        <title>Sequencing three crocodilian genomes to illuminate the evolution of archosaurs and amniotes.</title>
        <authorList>
            <person name="St John J.A."/>
            <person name="Braun E.L."/>
            <person name="Isberg S.R."/>
            <person name="Miles L.G."/>
            <person name="Chong A.Y."/>
            <person name="Gongora J."/>
            <person name="Dalzell P."/>
            <person name="Moran C."/>
            <person name="Bed'hom B."/>
            <person name="Abzhanov A."/>
            <person name="Burgess S.C."/>
            <person name="Cooksey A.M."/>
            <person name="Castoe T.A."/>
            <person name="Crawford N.G."/>
            <person name="Densmore L.D."/>
            <person name="Drew J.C."/>
            <person name="Edwards S.V."/>
            <person name="Faircloth B.C."/>
            <person name="Fujita M.K."/>
            <person name="Greenwold M.J."/>
            <person name="Hoffmann F.G."/>
            <person name="Howard J.M."/>
            <person name="Iguchi T."/>
            <person name="Janes D.E."/>
            <person name="Khan S.Y."/>
            <person name="Kohno S."/>
            <person name="de Koning A.J."/>
            <person name="Lance S.L."/>
            <person name="McCarthy F.M."/>
            <person name="McCormack J.E."/>
            <person name="Merchant M.E."/>
            <person name="Peterson D.G."/>
            <person name="Pollock D.D."/>
            <person name="Pourmand N."/>
            <person name="Raney B.J."/>
            <person name="Roessler K.A."/>
            <person name="Sanford J.R."/>
            <person name="Sawyer R.H."/>
            <person name="Schmidt C.J."/>
            <person name="Triplett E.W."/>
            <person name="Tuberville T.D."/>
            <person name="Venegas-Anaya M."/>
            <person name="Howard J.T."/>
            <person name="Jarvis E.D."/>
            <person name="Guillette L.J.Jr."/>
            <person name="Glenn T.C."/>
            <person name="Green R.E."/>
            <person name="Ray D.A."/>
        </authorList>
    </citation>
    <scope>NUCLEOTIDE SEQUENCE [LARGE SCALE GENOMIC DNA]</scope>
    <source>
        <strain evidence="2">KSC_2009_1</strain>
    </source>
</reference>
<feature type="region of interest" description="Disordered" evidence="1">
    <location>
        <begin position="179"/>
        <end position="208"/>
    </location>
</feature>
<name>A0A151N6G2_ALLMI</name>
<evidence type="ECO:0000313" key="3">
    <source>
        <dbReference type="Proteomes" id="UP000050525"/>
    </source>
</evidence>
<dbReference type="AlphaFoldDB" id="A0A151N6G2"/>
<proteinExistence type="predicted"/>
<comment type="caution">
    <text evidence="2">The sequence shown here is derived from an EMBL/GenBank/DDBJ whole genome shotgun (WGS) entry which is preliminary data.</text>
</comment>
<organism evidence="2 3">
    <name type="scientific">Alligator mississippiensis</name>
    <name type="common">American alligator</name>
    <dbReference type="NCBI Taxonomy" id="8496"/>
    <lineage>
        <taxon>Eukaryota</taxon>
        <taxon>Metazoa</taxon>
        <taxon>Chordata</taxon>
        <taxon>Craniata</taxon>
        <taxon>Vertebrata</taxon>
        <taxon>Euteleostomi</taxon>
        <taxon>Archelosauria</taxon>
        <taxon>Archosauria</taxon>
        <taxon>Crocodylia</taxon>
        <taxon>Alligatoridae</taxon>
        <taxon>Alligatorinae</taxon>
        <taxon>Alligator</taxon>
    </lineage>
</organism>
<dbReference type="EMBL" id="AKHW03003917">
    <property type="protein sequence ID" value="KYO32390.1"/>
    <property type="molecule type" value="Genomic_DNA"/>
</dbReference>
<feature type="region of interest" description="Disordered" evidence="1">
    <location>
        <begin position="72"/>
        <end position="98"/>
    </location>
</feature>
<accession>A0A151N6G2</accession>
<feature type="compositionally biased region" description="Basic and acidic residues" evidence="1">
    <location>
        <begin position="186"/>
        <end position="195"/>
    </location>
</feature>
<gene>
    <name evidence="2" type="ORF">Y1Q_0020351</name>
</gene>
<dbReference type="Proteomes" id="UP000050525">
    <property type="component" value="Unassembled WGS sequence"/>
</dbReference>
<evidence type="ECO:0000313" key="2">
    <source>
        <dbReference type="EMBL" id="KYO32390.1"/>
    </source>
</evidence>